<feature type="transmembrane region" description="Helical" evidence="1">
    <location>
        <begin position="32"/>
        <end position="53"/>
    </location>
</feature>
<evidence type="ECO:0000256" key="1">
    <source>
        <dbReference type="SAM" id="Phobius"/>
    </source>
</evidence>
<keyword evidence="1" id="KW-1133">Transmembrane helix</keyword>
<accession>A0A2T9X9X0</accession>
<comment type="caution">
    <text evidence="2">The sequence shown here is derived from an EMBL/GenBank/DDBJ whole genome shotgun (WGS) entry which is preliminary data.</text>
</comment>
<keyword evidence="1" id="KW-0812">Transmembrane</keyword>
<dbReference type="AlphaFoldDB" id="A0A2T9X9X0"/>
<keyword evidence="1" id="KW-0472">Membrane</keyword>
<dbReference type="EMBL" id="QEFD01000064">
    <property type="protein sequence ID" value="PVU76832.1"/>
    <property type="molecule type" value="Genomic_DNA"/>
</dbReference>
<sequence>MKTLGIVLIALSLLVVALYAYGLFFSPYSEIFLKIAVFAIITVVFGIVGWIGYSMVKAPKPKDLKDLEKEIEEVVKGKKSEG</sequence>
<dbReference type="Proteomes" id="UP000245638">
    <property type="component" value="Unassembled WGS sequence"/>
</dbReference>
<reference evidence="2 3" key="1">
    <citation type="journal article" date="2015" name="Appl. Environ. Microbiol.">
        <title>Nanoarchaeota, Their Sulfolobales Host, and Nanoarchaeota Virus Distribution across Yellowstone National Park Hot Springs.</title>
        <authorList>
            <person name="Munson-McGee J.H."/>
            <person name="Field E.K."/>
            <person name="Bateson M."/>
            <person name="Rooney C."/>
            <person name="Stepanauskas R."/>
            <person name="Young M.J."/>
        </authorList>
    </citation>
    <scope>NUCLEOTIDE SEQUENCE [LARGE SCALE GENOMIC DNA]</scope>
    <source>
        <strain evidence="2">SCGC AC-742_N10</strain>
    </source>
</reference>
<evidence type="ECO:0000313" key="3">
    <source>
        <dbReference type="Proteomes" id="UP000245638"/>
    </source>
</evidence>
<protein>
    <submittedName>
        <fullName evidence="2">Transcriptional regulator</fullName>
    </submittedName>
</protein>
<gene>
    <name evidence="2" type="ORF">DDW13_02115</name>
</gene>
<evidence type="ECO:0000313" key="2">
    <source>
        <dbReference type="EMBL" id="PVU76832.1"/>
    </source>
</evidence>
<organism evidence="2 3">
    <name type="scientific">Acidianus hospitalis</name>
    <dbReference type="NCBI Taxonomy" id="563177"/>
    <lineage>
        <taxon>Archaea</taxon>
        <taxon>Thermoproteota</taxon>
        <taxon>Thermoprotei</taxon>
        <taxon>Sulfolobales</taxon>
        <taxon>Sulfolobaceae</taxon>
        <taxon>Acidianus</taxon>
    </lineage>
</organism>
<proteinExistence type="predicted"/>
<name>A0A2T9X9X0_9CREN</name>